<keyword evidence="10" id="KW-1185">Reference proteome</keyword>
<dbReference type="OrthoDB" id="5242917at2"/>
<evidence type="ECO:0000256" key="1">
    <source>
        <dbReference type="ARBA" id="ARBA00004370"/>
    </source>
</evidence>
<keyword evidence="4 8" id="KW-0406">Ion transport</keyword>
<accession>A0A2U1ZYW2</accession>
<gene>
    <name evidence="8" type="primary">atpH</name>
    <name evidence="9" type="ORF">C8046_17560</name>
</gene>
<evidence type="ECO:0000256" key="3">
    <source>
        <dbReference type="ARBA" id="ARBA00022781"/>
    </source>
</evidence>
<comment type="function">
    <text evidence="8">F(1)F(0) ATP synthase produces ATP from ADP in the presence of a proton or sodium gradient. F-type ATPases consist of two structural domains, F(1) containing the extramembraneous catalytic core and F(0) containing the membrane proton channel, linked together by a central stalk and a peripheral stalk. During catalysis, ATP synthesis in the catalytic domain of F(1) is coupled via a rotary mechanism of the central stalk subunits to proton translocation.</text>
</comment>
<keyword evidence="2 8" id="KW-0813">Transport</keyword>
<dbReference type="PROSITE" id="PS00389">
    <property type="entry name" value="ATPASE_DELTA"/>
    <property type="match status" value="1"/>
</dbReference>
<dbReference type="EMBL" id="PYHR01000002">
    <property type="protein sequence ID" value="PWD52176.1"/>
    <property type="molecule type" value="Genomic_DNA"/>
</dbReference>
<keyword evidence="7 8" id="KW-0066">ATP synthesis</keyword>
<dbReference type="RefSeq" id="WP_109230557.1">
    <property type="nucleotide sequence ID" value="NZ_PYHR01000002.1"/>
</dbReference>
<proteinExistence type="inferred from homology"/>
<dbReference type="AlphaFoldDB" id="A0A2U1ZYW2"/>
<evidence type="ECO:0000256" key="6">
    <source>
        <dbReference type="ARBA" id="ARBA00023196"/>
    </source>
</evidence>
<evidence type="ECO:0000256" key="4">
    <source>
        <dbReference type="ARBA" id="ARBA00023065"/>
    </source>
</evidence>
<dbReference type="PANTHER" id="PTHR11910">
    <property type="entry name" value="ATP SYNTHASE DELTA CHAIN"/>
    <property type="match status" value="1"/>
</dbReference>
<dbReference type="HAMAP" id="MF_01416">
    <property type="entry name" value="ATP_synth_delta_bact"/>
    <property type="match status" value="1"/>
</dbReference>
<comment type="caution">
    <text evidence="9">The sequence shown here is derived from an EMBL/GenBank/DDBJ whole genome shotgun (WGS) entry which is preliminary data.</text>
</comment>
<evidence type="ECO:0000256" key="8">
    <source>
        <dbReference type="HAMAP-Rule" id="MF_01416"/>
    </source>
</evidence>
<evidence type="ECO:0000256" key="5">
    <source>
        <dbReference type="ARBA" id="ARBA00023136"/>
    </source>
</evidence>
<sequence>MRATSEASLTAARERFTPILDAAGDGARELGEQIFSVVDALDGSTSLRRALTDPTRSGEAKAQLASTLLGTQVHADVVDLVAGLARARWSADADLAEALEEIGTTAVLVAAEARGDLLRVEDDLFRLGRILANERDLRVALASTDLSAERRTSLADQLLNGQVAPESQVLVRRTVGALRQRSVTTRLAHVADLAAARRQRVVASVLVATPLTPAQVERLGATLSRIYSTEVHVNVGVDPSIVGGMRIQVGAEVVDATVLSKLAEARRRIAG</sequence>
<dbReference type="InterPro" id="IPR020781">
    <property type="entry name" value="ATPase_OSCP/d_CS"/>
</dbReference>
<dbReference type="Proteomes" id="UP000245166">
    <property type="component" value="Unassembled WGS sequence"/>
</dbReference>
<organism evidence="9 10">
    <name type="scientific">Serinibacter arcticus</name>
    <dbReference type="NCBI Taxonomy" id="1655435"/>
    <lineage>
        <taxon>Bacteria</taxon>
        <taxon>Bacillati</taxon>
        <taxon>Actinomycetota</taxon>
        <taxon>Actinomycetes</taxon>
        <taxon>Micrococcales</taxon>
        <taxon>Beutenbergiaceae</taxon>
        <taxon>Serinibacter</taxon>
    </lineage>
</organism>
<name>A0A2U1ZYW2_9MICO</name>
<dbReference type="NCBIfam" id="NF009967">
    <property type="entry name" value="PRK13430.1"/>
    <property type="match status" value="1"/>
</dbReference>
<dbReference type="PRINTS" id="PR00125">
    <property type="entry name" value="ATPASEDELTA"/>
</dbReference>
<comment type="subcellular location">
    <subcellularLocation>
        <location evidence="8">Cell membrane</location>
        <topology evidence="8">Peripheral membrane protein</topology>
    </subcellularLocation>
    <subcellularLocation>
        <location evidence="1">Membrane</location>
    </subcellularLocation>
</comment>
<dbReference type="GO" id="GO:0005886">
    <property type="term" value="C:plasma membrane"/>
    <property type="evidence" value="ECO:0007669"/>
    <property type="project" value="UniProtKB-SubCell"/>
</dbReference>
<keyword evidence="6 8" id="KW-0139">CF(1)</keyword>
<evidence type="ECO:0000256" key="7">
    <source>
        <dbReference type="ARBA" id="ARBA00023310"/>
    </source>
</evidence>
<dbReference type="InterPro" id="IPR000711">
    <property type="entry name" value="ATPase_OSCP/dsu"/>
</dbReference>
<comment type="similarity">
    <text evidence="8">Belongs to the ATPase delta chain family.</text>
</comment>
<evidence type="ECO:0000313" key="9">
    <source>
        <dbReference type="EMBL" id="PWD52176.1"/>
    </source>
</evidence>
<dbReference type="GO" id="GO:0045259">
    <property type="term" value="C:proton-transporting ATP synthase complex"/>
    <property type="evidence" value="ECO:0007669"/>
    <property type="project" value="UniProtKB-KW"/>
</dbReference>
<keyword evidence="5 8" id="KW-0472">Membrane</keyword>
<evidence type="ECO:0000313" key="10">
    <source>
        <dbReference type="Proteomes" id="UP000245166"/>
    </source>
</evidence>
<reference evidence="9 10" key="1">
    <citation type="submission" date="2018-03" db="EMBL/GenBank/DDBJ databases">
        <title>Genome assembly of novel Miniimonas species PCH200.</title>
        <authorList>
            <person name="Thakur V."/>
            <person name="Kumar V."/>
            <person name="Singh D."/>
        </authorList>
    </citation>
    <scope>NUCLEOTIDE SEQUENCE [LARGE SCALE GENOMIC DNA]</scope>
    <source>
        <strain evidence="9 10">PCH200</strain>
    </source>
</reference>
<protein>
    <recommendedName>
        <fullName evidence="8">ATP synthase subunit delta</fullName>
    </recommendedName>
    <alternativeName>
        <fullName evidence="8">ATP synthase F(1) sector subunit delta</fullName>
    </alternativeName>
    <alternativeName>
        <fullName evidence="8">F-type ATPase subunit delta</fullName>
        <shortName evidence="8">F-ATPase subunit delta</shortName>
    </alternativeName>
</protein>
<keyword evidence="8" id="KW-1003">Cell membrane</keyword>
<evidence type="ECO:0000256" key="2">
    <source>
        <dbReference type="ARBA" id="ARBA00022448"/>
    </source>
</evidence>
<dbReference type="GO" id="GO:0046933">
    <property type="term" value="F:proton-transporting ATP synthase activity, rotational mechanism"/>
    <property type="evidence" value="ECO:0007669"/>
    <property type="project" value="UniProtKB-UniRule"/>
</dbReference>
<dbReference type="Pfam" id="PF00213">
    <property type="entry name" value="OSCP"/>
    <property type="match status" value="1"/>
</dbReference>
<keyword evidence="3 8" id="KW-0375">Hydrogen ion transport</keyword>
<comment type="function">
    <text evidence="8">This protein is part of the stalk that links CF(0) to CF(1). It either transmits conformational changes from CF(0) to CF(1) or is implicated in proton conduction.</text>
</comment>